<dbReference type="Proteomes" id="UP000481109">
    <property type="component" value="Unassembled WGS sequence"/>
</dbReference>
<feature type="transmembrane region" description="Helical" evidence="1">
    <location>
        <begin position="35"/>
        <end position="57"/>
    </location>
</feature>
<keyword evidence="1" id="KW-0472">Membrane</keyword>
<protein>
    <submittedName>
        <fullName evidence="2">Uncharacterized protein</fullName>
    </submittedName>
</protein>
<feature type="transmembrane region" description="Helical" evidence="1">
    <location>
        <begin position="86"/>
        <end position="107"/>
    </location>
</feature>
<evidence type="ECO:0000313" key="2">
    <source>
        <dbReference type="EMBL" id="NGO75811.1"/>
    </source>
</evidence>
<gene>
    <name evidence="2" type="ORF">G6045_09020</name>
</gene>
<organism evidence="2 3">
    <name type="scientific">Streptomyces mesophilus</name>
    <dbReference type="NCBI Taxonomy" id="1775132"/>
    <lineage>
        <taxon>Bacteria</taxon>
        <taxon>Bacillati</taxon>
        <taxon>Actinomycetota</taxon>
        <taxon>Actinomycetes</taxon>
        <taxon>Kitasatosporales</taxon>
        <taxon>Streptomycetaceae</taxon>
        <taxon>Streptomyces</taxon>
    </lineage>
</organism>
<comment type="caution">
    <text evidence="2">The sequence shown here is derived from an EMBL/GenBank/DDBJ whole genome shotgun (WGS) entry which is preliminary data.</text>
</comment>
<reference evidence="2 3" key="1">
    <citation type="submission" date="2020-02" db="EMBL/GenBank/DDBJ databases">
        <title>Whole-genome analyses of novel actinobacteria.</title>
        <authorList>
            <person name="Sahin N."/>
            <person name="Tokatli A."/>
        </authorList>
    </citation>
    <scope>NUCLEOTIDE SEQUENCE [LARGE SCALE GENOMIC DNA]</scope>
    <source>
        <strain evidence="2 3">YC504</strain>
    </source>
</reference>
<dbReference type="AlphaFoldDB" id="A0A6G4XGP2"/>
<feature type="transmembrane region" description="Helical" evidence="1">
    <location>
        <begin position="119"/>
        <end position="138"/>
    </location>
</feature>
<sequence length="157" mass="17334">MATFWEHSAFSELSAQEVPLADKFVDYTEVAWIDILLNIAVILAFIGLLSWITWGFLERRHGAREAARRHDEKGGSVPGRHVRTRMILGALSVVGSLALLGFGLALAGRSGTLGENAGLMQVEGALFLALWLFAGVFWRPRRGPAERSRQPEKSFSK</sequence>
<keyword evidence="1" id="KW-1133">Transmembrane helix</keyword>
<evidence type="ECO:0000256" key="1">
    <source>
        <dbReference type="SAM" id="Phobius"/>
    </source>
</evidence>
<keyword evidence="1" id="KW-0812">Transmembrane</keyword>
<name>A0A6G4XGP2_9ACTN</name>
<accession>A0A6G4XGP2</accession>
<dbReference type="EMBL" id="JAAKZW010000021">
    <property type="protein sequence ID" value="NGO75811.1"/>
    <property type="molecule type" value="Genomic_DNA"/>
</dbReference>
<proteinExistence type="predicted"/>
<evidence type="ECO:0000313" key="3">
    <source>
        <dbReference type="Proteomes" id="UP000481109"/>
    </source>
</evidence>
<keyword evidence="3" id="KW-1185">Reference proteome</keyword>